<dbReference type="EMBL" id="JAFHDT010000014">
    <property type="protein sequence ID" value="KAI7801044.1"/>
    <property type="molecule type" value="Genomic_DNA"/>
</dbReference>
<comment type="caution">
    <text evidence="1">The sequence shown here is derived from an EMBL/GenBank/DDBJ whole genome shotgun (WGS) entry which is preliminary data.</text>
</comment>
<protein>
    <submittedName>
        <fullName evidence="1">Uncharacterized protein</fullName>
    </submittedName>
</protein>
<dbReference type="Proteomes" id="UP001059041">
    <property type="component" value="Linkage Group LG14"/>
</dbReference>
<keyword evidence="2" id="KW-1185">Reference proteome</keyword>
<organism evidence="1 2">
    <name type="scientific">Triplophysa rosa</name>
    <name type="common">Cave loach</name>
    <dbReference type="NCBI Taxonomy" id="992332"/>
    <lineage>
        <taxon>Eukaryota</taxon>
        <taxon>Metazoa</taxon>
        <taxon>Chordata</taxon>
        <taxon>Craniata</taxon>
        <taxon>Vertebrata</taxon>
        <taxon>Euteleostomi</taxon>
        <taxon>Actinopterygii</taxon>
        <taxon>Neopterygii</taxon>
        <taxon>Teleostei</taxon>
        <taxon>Ostariophysi</taxon>
        <taxon>Cypriniformes</taxon>
        <taxon>Nemacheilidae</taxon>
        <taxon>Triplophysa</taxon>
    </lineage>
</organism>
<reference evidence="1" key="1">
    <citation type="submission" date="2021-02" db="EMBL/GenBank/DDBJ databases">
        <title>Comparative genomics reveals that relaxation of natural selection precedes convergent phenotypic evolution of cavefish.</title>
        <authorList>
            <person name="Peng Z."/>
        </authorList>
    </citation>
    <scope>NUCLEOTIDE SEQUENCE</scope>
    <source>
        <tissue evidence="1">Muscle</tissue>
    </source>
</reference>
<evidence type="ECO:0000313" key="2">
    <source>
        <dbReference type="Proteomes" id="UP001059041"/>
    </source>
</evidence>
<proteinExistence type="predicted"/>
<sequence>MKMYYSERNKMALPFIPSRPLRHGFCGGLFNLGLSLDRPTGSISADKNPQPPRRVFKLAALYDDGWGHVLSHQPCGVC</sequence>
<gene>
    <name evidence="1" type="ORF">IRJ41_018264</name>
</gene>
<evidence type="ECO:0000313" key="1">
    <source>
        <dbReference type="EMBL" id="KAI7801044.1"/>
    </source>
</evidence>
<name>A0A9W7TQI3_TRIRA</name>
<accession>A0A9W7TQI3</accession>
<dbReference type="AlphaFoldDB" id="A0A9W7TQI3"/>